<dbReference type="RefSeq" id="WP_143133807.1">
    <property type="nucleotide sequence ID" value="NZ_BOMT01000023.1"/>
</dbReference>
<evidence type="ECO:0000313" key="5">
    <source>
        <dbReference type="EMBL" id="SFF13263.1"/>
    </source>
</evidence>
<dbReference type="GO" id="GO:0005576">
    <property type="term" value="C:extracellular region"/>
    <property type="evidence" value="ECO:0007669"/>
    <property type="project" value="UniProtKB-SubCell"/>
</dbReference>
<protein>
    <submittedName>
        <fullName evidence="5">Hemolysin-type calcium-binding repeat-containing protein</fullName>
    </submittedName>
</protein>
<reference evidence="5 6" key="1">
    <citation type="submission" date="2016-10" db="EMBL/GenBank/DDBJ databases">
        <authorList>
            <person name="de Groot N.N."/>
        </authorList>
    </citation>
    <scope>NUCLEOTIDE SEQUENCE [LARGE SCALE GENOMIC DNA]</scope>
    <source>
        <strain evidence="5 6">DSM 43019</strain>
    </source>
</reference>
<gene>
    <name evidence="5" type="ORF">SAMN05421541_106276</name>
</gene>
<dbReference type="InterPro" id="IPR011049">
    <property type="entry name" value="Serralysin-like_metalloprot_C"/>
</dbReference>
<evidence type="ECO:0000256" key="3">
    <source>
        <dbReference type="SAM" id="MobiDB-lite"/>
    </source>
</evidence>
<organism evidence="5 6">
    <name type="scientific">Actinoplanes philippinensis</name>
    <dbReference type="NCBI Taxonomy" id="35752"/>
    <lineage>
        <taxon>Bacteria</taxon>
        <taxon>Bacillati</taxon>
        <taxon>Actinomycetota</taxon>
        <taxon>Actinomycetes</taxon>
        <taxon>Micromonosporales</taxon>
        <taxon>Micromonosporaceae</taxon>
        <taxon>Actinoplanes</taxon>
    </lineage>
</organism>
<evidence type="ECO:0000313" key="6">
    <source>
        <dbReference type="Proteomes" id="UP000199645"/>
    </source>
</evidence>
<dbReference type="PRINTS" id="PR00313">
    <property type="entry name" value="CABNDNGRPT"/>
</dbReference>
<dbReference type="Proteomes" id="UP000199645">
    <property type="component" value="Unassembled WGS sequence"/>
</dbReference>
<dbReference type="SUPFAM" id="SSF51120">
    <property type="entry name" value="beta-Roll"/>
    <property type="match status" value="2"/>
</dbReference>
<accession>A0A1I2G801</accession>
<dbReference type="Pfam" id="PF00353">
    <property type="entry name" value="HemolysinCabind"/>
    <property type="match status" value="4"/>
</dbReference>
<feature type="region of interest" description="Disordered" evidence="3">
    <location>
        <begin position="171"/>
        <end position="200"/>
    </location>
</feature>
<dbReference type="PROSITE" id="PS00330">
    <property type="entry name" value="HEMOLYSIN_CALCIUM"/>
    <property type="match status" value="1"/>
</dbReference>
<dbReference type="EMBL" id="FONV01000006">
    <property type="protein sequence ID" value="SFF13263.1"/>
    <property type="molecule type" value="Genomic_DNA"/>
</dbReference>
<dbReference type="AlphaFoldDB" id="A0A1I2G801"/>
<feature type="signal peptide" evidence="4">
    <location>
        <begin position="1"/>
        <end position="30"/>
    </location>
</feature>
<dbReference type="GO" id="GO:0005509">
    <property type="term" value="F:calcium ion binding"/>
    <property type="evidence" value="ECO:0007669"/>
    <property type="project" value="InterPro"/>
</dbReference>
<keyword evidence="2" id="KW-0964">Secreted</keyword>
<dbReference type="OrthoDB" id="3281695at2"/>
<dbReference type="PANTHER" id="PTHR38340:SF1">
    <property type="entry name" value="S-LAYER PROTEIN"/>
    <property type="match status" value="1"/>
</dbReference>
<dbReference type="Gene3D" id="2.150.10.10">
    <property type="entry name" value="Serralysin-like metalloprotease, C-terminal"/>
    <property type="match status" value="2"/>
</dbReference>
<dbReference type="InterPro" id="IPR001343">
    <property type="entry name" value="Hemolysn_Ca-bd"/>
</dbReference>
<feature type="region of interest" description="Disordered" evidence="3">
    <location>
        <begin position="214"/>
        <end position="246"/>
    </location>
</feature>
<dbReference type="PANTHER" id="PTHR38340">
    <property type="entry name" value="S-LAYER PROTEIN"/>
    <property type="match status" value="1"/>
</dbReference>
<evidence type="ECO:0000256" key="2">
    <source>
        <dbReference type="ARBA" id="ARBA00022525"/>
    </source>
</evidence>
<dbReference type="STRING" id="35752.SAMN05421541_106276"/>
<name>A0A1I2G801_9ACTN</name>
<keyword evidence="4" id="KW-0732">Signal</keyword>
<evidence type="ECO:0000256" key="4">
    <source>
        <dbReference type="SAM" id="SignalP"/>
    </source>
</evidence>
<dbReference type="InterPro" id="IPR018511">
    <property type="entry name" value="Hemolysin-typ_Ca-bd_CS"/>
</dbReference>
<proteinExistence type="predicted"/>
<evidence type="ECO:0000256" key="1">
    <source>
        <dbReference type="ARBA" id="ARBA00004613"/>
    </source>
</evidence>
<feature type="chain" id="PRO_5011560709" evidence="4">
    <location>
        <begin position="31"/>
        <end position="341"/>
    </location>
</feature>
<keyword evidence="6" id="KW-1185">Reference proteome</keyword>
<sequence length="341" mass="35149">MSTYVWLRRLGVTLVSATAVVGAVALPAEAASTGVAYLRVQPHEAVDLVFTAGSGKRNSVVITRSGNTVTVDDRVTLRAGKGCKQVKGDKTRVRCAIGTDFGQLDVNLGSGNDKVTNRTGLRLFAKGGSGNDDLSGGSAEDSLFGGSGADRIWGNGGRDFLAGEDGNDALARGDGDDNLIGGKGNDREYGGAGNDSHGQGYDGTWADADLISGGAGKDQVSYSGRKKGVSVDSDNGKKDDGRKGEGDTVLGIERIVGGLGNDTLLGTDGHDYLYGLAGDDYLNGHWGDDTLFGGPGADRLEGEGGYDKLDGEQDGVVDFLDGGDYDDVCVQNADGESLFDC</sequence>
<dbReference type="InterPro" id="IPR050557">
    <property type="entry name" value="RTX_toxin/Mannuronan_C5-epim"/>
</dbReference>
<comment type="subcellular location">
    <subcellularLocation>
        <location evidence="1">Secreted</location>
    </subcellularLocation>
</comment>
<feature type="compositionally biased region" description="Basic and acidic residues" evidence="3">
    <location>
        <begin position="234"/>
        <end position="246"/>
    </location>
</feature>